<dbReference type="GeneID" id="100370298"/>
<feature type="transmembrane region" description="Helical" evidence="2">
    <location>
        <begin position="48"/>
        <end position="70"/>
    </location>
</feature>
<feature type="compositionally biased region" description="Polar residues" evidence="1">
    <location>
        <begin position="1"/>
        <end position="23"/>
    </location>
</feature>
<evidence type="ECO:0000313" key="4">
    <source>
        <dbReference type="Proteomes" id="UP000694865"/>
    </source>
</evidence>
<keyword evidence="2" id="KW-0812">Transmembrane</keyword>
<feature type="region of interest" description="Disordered" evidence="1">
    <location>
        <begin position="1"/>
        <end position="35"/>
    </location>
</feature>
<dbReference type="Gene3D" id="3.40.50.1820">
    <property type="entry name" value="alpha/beta hydrolase"/>
    <property type="match status" value="1"/>
</dbReference>
<dbReference type="Pfam" id="PF00561">
    <property type="entry name" value="Abhydrolase_1"/>
    <property type="match status" value="1"/>
</dbReference>
<dbReference type="RefSeq" id="XP_006812381.1">
    <property type="nucleotide sequence ID" value="XM_006812318.1"/>
</dbReference>
<keyword evidence="2" id="KW-0472">Membrane</keyword>
<name>A0ABM0LX90_SACKO</name>
<sequence length="380" mass="42958">MRSRSTAKTTNAGGENKNAQTVTGKEKKMAKGKPRRHTRSFLGTLLKVLKYFILFVFVFYLSFPFLLNIFPVVPRELTFLSKVRWPYFVDFNHPENYNVTGGRNIHIKSTDDVTLGIWQILPKSLLESSQEKTSEYYEKALSDGKHVILYFHGNSGNRARDHRVELYNVLSGINYHIIAFDYRGYGDSNGTSNAVGILQDAEVMYKWLKPRIGKAKLYLYGHSLGTAVATALSRELCDAGECPSGLILESPFTDLIDEARNHPLSRFWKFWPGFDQMFLNAFLESAIPFNSTENIDYVKCKILIMHAKDDLVVPFILGEKLAQHAGKNRPAGAGALKFLAFRADKGYGHKHLVRATELPKIISDFIENARDEGQPANTKP</sequence>
<dbReference type="Proteomes" id="UP000694865">
    <property type="component" value="Unplaced"/>
</dbReference>
<accession>A0ABM0LX90</accession>
<dbReference type="SUPFAM" id="SSF53474">
    <property type="entry name" value="alpha/beta-Hydrolases"/>
    <property type="match status" value="1"/>
</dbReference>
<keyword evidence="4" id="KW-1185">Reference proteome</keyword>
<dbReference type="InterPro" id="IPR000073">
    <property type="entry name" value="AB_hydrolase_1"/>
</dbReference>
<protein>
    <submittedName>
        <fullName evidence="5">Monoacylglycerol lipase ABHD12-like</fullName>
    </submittedName>
</protein>
<organism evidence="4 5">
    <name type="scientific">Saccoglossus kowalevskii</name>
    <name type="common">Acorn worm</name>
    <dbReference type="NCBI Taxonomy" id="10224"/>
    <lineage>
        <taxon>Eukaryota</taxon>
        <taxon>Metazoa</taxon>
        <taxon>Hemichordata</taxon>
        <taxon>Enteropneusta</taxon>
        <taxon>Harrimaniidae</taxon>
        <taxon>Saccoglossus</taxon>
    </lineage>
</organism>
<dbReference type="InterPro" id="IPR029058">
    <property type="entry name" value="AB_hydrolase_fold"/>
</dbReference>
<evidence type="ECO:0000313" key="5">
    <source>
        <dbReference type="RefSeq" id="XP_006812381.1"/>
    </source>
</evidence>
<evidence type="ECO:0000259" key="3">
    <source>
        <dbReference type="Pfam" id="PF00561"/>
    </source>
</evidence>
<dbReference type="PANTHER" id="PTHR12277">
    <property type="entry name" value="ALPHA/BETA HYDROLASE DOMAIN-CONTAINING PROTEIN"/>
    <property type="match status" value="1"/>
</dbReference>
<dbReference type="PANTHER" id="PTHR12277:SF194">
    <property type="entry name" value="FI04476P"/>
    <property type="match status" value="1"/>
</dbReference>
<feature type="domain" description="AB hydrolase-1" evidence="3">
    <location>
        <begin position="147"/>
        <end position="286"/>
    </location>
</feature>
<keyword evidence="2" id="KW-1133">Transmembrane helix</keyword>
<evidence type="ECO:0000256" key="2">
    <source>
        <dbReference type="SAM" id="Phobius"/>
    </source>
</evidence>
<proteinExistence type="predicted"/>
<reference evidence="5" key="1">
    <citation type="submission" date="2025-08" db="UniProtKB">
        <authorList>
            <consortium name="RefSeq"/>
        </authorList>
    </citation>
    <scope>IDENTIFICATION</scope>
    <source>
        <tissue evidence="5">Testes</tissue>
    </source>
</reference>
<evidence type="ECO:0000256" key="1">
    <source>
        <dbReference type="SAM" id="MobiDB-lite"/>
    </source>
</evidence>
<gene>
    <name evidence="5" type="primary">LOC100370298</name>
</gene>